<evidence type="ECO:0000259" key="20">
    <source>
        <dbReference type="Pfam" id="PF04566"/>
    </source>
</evidence>
<keyword evidence="3 13" id="KW-0240">DNA-directed RNA polymerase</keyword>
<feature type="domain" description="RNA polymerase Rpb2" evidence="17">
    <location>
        <begin position="48"/>
        <end position="237"/>
    </location>
</feature>
<dbReference type="FunFam" id="2.40.50.150:FF:000002">
    <property type="entry name" value="DNA-directed RNA polymerase subunit beta"/>
    <property type="match status" value="1"/>
</dbReference>
<evidence type="ECO:0000259" key="21">
    <source>
        <dbReference type="Pfam" id="PF04567"/>
    </source>
</evidence>
<dbReference type="GO" id="GO:0005634">
    <property type="term" value="C:nucleus"/>
    <property type="evidence" value="ECO:0007669"/>
    <property type="project" value="UniProtKB-SubCell"/>
</dbReference>
<comment type="catalytic activity">
    <reaction evidence="13">
        <text>RNA(n) + a ribonucleoside 5'-triphosphate = RNA(n+1) + diphosphate</text>
        <dbReference type="Rhea" id="RHEA:21248"/>
        <dbReference type="Rhea" id="RHEA-COMP:14527"/>
        <dbReference type="Rhea" id="RHEA-COMP:17342"/>
        <dbReference type="ChEBI" id="CHEBI:33019"/>
        <dbReference type="ChEBI" id="CHEBI:61557"/>
        <dbReference type="ChEBI" id="CHEBI:140395"/>
        <dbReference type="EC" id="2.7.7.6"/>
    </reaction>
</comment>
<evidence type="ECO:0000256" key="1">
    <source>
        <dbReference type="ARBA" id="ARBA00004123"/>
    </source>
</evidence>
<evidence type="ECO:0000256" key="9">
    <source>
        <dbReference type="ARBA" id="ARBA00022842"/>
    </source>
</evidence>
<evidence type="ECO:0000259" key="19">
    <source>
        <dbReference type="Pfam" id="PF04565"/>
    </source>
</evidence>
<dbReference type="AlphaFoldDB" id="A0A0L0FUC3"/>
<keyword evidence="7" id="KW-0863">Zinc-finger</keyword>
<dbReference type="GO" id="GO:0000428">
    <property type="term" value="C:DNA-directed RNA polymerase complex"/>
    <property type="evidence" value="ECO:0007669"/>
    <property type="project" value="UniProtKB-KW"/>
</dbReference>
<keyword evidence="11" id="KW-0539">Nucleus</keyword>
<evidence type="ECO:0000256" key="10">
    <source>
        <dbReference type="ARBA" id="ARBA00023163"/>
    </source>
</evidence>
<dbReference type="PANTHER" id="PTHR20856">
    <property type="entry name" value="DNA-DIRECTED RNA POLYMERASE I SUBUNIT 2"/>
    <property type="match status" value="1"/>
</dbReference>
<dbReference type="InterPro" id="IPR007645">
    <property type="entry name" value="RNA_pol_Rpb2_3"/>
</dbReference>
<dbReference type="GO" id="GO:0032549">
    <property type="term" value="F:ribonucleoside binding"/>
    <property type="evidence" value="ECO:0007669"/>
    <property type="project" value="InterPro"/>
</dbReference>
<dbReference type="GO" id="GO:0003899">
    <property type="term" value="F:DNA-directed RNA polymerase activity"/>
    <property type="evidence" value="ECO:0007669"/>
    <property type="project" value="UniProtKB-EC"/>
</dbReference>
<evidence type="ECO:0000256" key="4">
    <source>
        <dbReference type="ARBA" id="ARBA00022679"/>
    </source>
</evidence>
<dbReference type="FunFam" id="2.40.270.10:FF:000006">
    <property type="entry name" value="DNA-directed RNA polymerase subunit beta"/>
    <property type="match status" value="1"/>
</dbReference>
<dbReference type="InterPro" id="IPR007647">
    <property type="entry name" value="RNA_pol_Rpb2_5"/>
</dbReference>
<keyword evidence="6" id="KW-0479">Metal-binding</keyword>
<dbReference type="Proteomes" id="UP000054560">
    <property type="component" value="Unassembled WGS sequence"/>
</dbReference>
<evidence type="ECO:0000259" key="15">
    <source>
        <dbReference type="Pfam" id="PF00562"/>
    </source>
</evidence>
<dbReference type="InterPro" id="IPR037033">
    <property type="entry name" value="DNA-dir_RNAP_su2_hyb_sf"/>
</dbReference>
<evidence type="ECO:0000313" key="23">
    <source>
        <dbReference type="Proteomes" id="UP000054560"/>
    </source>
</evidence>
<gene>
    <name evidence="22" type="ORF">SARC_07478</name>
</gene>
<evidence type="ECO:0000256" key="7">
    <source>
        <dbReference type="ARBA" id="ARBA00022771"/>
    </source>
</evidence>
<dbReference type="Pfam" id="PF04560">
    <property type="entry name" value="RNA_pol_Rpb2_7"/>
    <property type="match status" value="1"/>
</dbReference>
<evidence type="ECO:0000259" key="16">
    <source>
        <dbReference type="Pfam" id="PF04560"/>
    </source>
</evidence>
<dbReference type="EC" id="2.7.7.6" evidence="13"/>
<dbReference type="InterPro" id="IPR007641">
    <property type="entry name" value="RNA_pol_Rpb2_7"/>
</dbReference>
<evidence type="ECO:0000256" key="13">
    <source>
        <dbReference type="RuleBase" id="RU363031"/>
    </source>
</evidence>
<dbReference type="Pfam" id="PF04561">
    <property type="entry name" value="RNA_pol_Rpb2_2"/>
    <property type="match status" value="1"/>
</dbReference>
<feature type="domain" description="RNA polymerase beta subunit protrusion" evidence="18">
    <location>
        <begin position="1"/>
        <end position="284"/>
    </location>
</feature>
<feature type="domain" description="RNA polymerase Rpb2" evidence="19">
    <location>
        <begin position="312"/>
        <end position="376"/>
    </location>
</feature>
<evidence type="ECO:0000256" key="2">
    <source>
        <dbReference type="ARBA" id="ARBA00006835"/>
    </source>
</evidence>
<dbReference type="eggNOG" id="KOG0214">
    <property type="taxonomic scope" value="Eukaryota"/>
</dbReference>
<dbReference type="InterPro" id="IPR015712">
    <property type="entry name" value="DNA-dir_RNA_pol_su2"/>
</dbReference>
<comment type="function">
    <text evidence="13">DNA-dependent RNA polymerase catalyzes the transcription of DNA into RNA using the four ribonucleoside triphosphates as substrates.</text>
</comment>
<dbReference type="InterPro" id="IPR007120">
    <property type="entry name" value="DNA-dir_RNAP_su2_dom"/>
</dbReference>
<evidence type="ECO:0000256" key="12">
    <source>
        <dbReference type="RuleBase" id="RU000434"/>
    </source>
</evidence>
<dbReference type="PROSITE" id="PS01166">
    <property type="entry name" value="RNA_POL_BETA"/>
    <property type="match status" value="1"/>
</dbReference>
<dbReference type="GO" id="GO:0003677">
    <property type="term" value="F:DNA binding"/>
    <property type="evidence" value="ECO:0007669"/>
    <property type="project" value="InterPro"/>
</dbReference>
<accession>A0A0L0FUC3</accession>
<dbReference type="Gene3D" id="2.40.50.150">
    <property type="match status" value="1"/>
</dbReference>
<dbReference type="FunFam" id="3.90.1800.10:FF:000002">
    <property type="entry name" value="DNA-directed RNA polymerase subunit beta"/>
    <property type="match status" value="1"/>
</dbReference>
<dbReference type="InterPro" id="IPR007642">
    <property type="entry name" value="RNA_pol_Rpb2_2"/>
</dbReference>
<feature type="region of interest" description="Disordered" evidence="14">
    <location>
        <begin position="1039"/>
        <end position="1059"/>
    </location>
</feature>
<dbReference type="RefSeq" id="XP_014154053.1">
    <property type="nucleotide sequence ID" value="XM_014298578.1"/>
</dbReference>
<dbReference type="Gene3D" id="3.90.1800.10">
    <property type="entry name" value="RNA polymerase alpha subunit dimerisation domain"/>
    <property type="match status" value="1"/>
</dbReference>
<organism evidence="22 23">
    <name type="scientific">Sphaeroforma arctica JP610</name>
    <dbReference type="NCBI Taxonomy" id="667725"/>
    <lineage>
        <taxon>Eukaryota</taxon>
        <taxon>Ichthyosporea</taxon>
        <taxon>Ichthyophonida</taxon>
        <taxon>Sphaeroforma</taxon>
    </lineage>
</organism>
<dbReference type="EMBL" id="KQ242192">
    <property type="protein sequence ID" value="KNC80151.1"/>
    <property type="molecule type" value="Genomic_DNA"/>
</dbReference>
<sequence length="1059" mass="119251">MLKSKYCLLFNLGQSELQDIRECPYDQGGYFIINGSEKVLIAQESMSRNQVYVFAKKQPSKYAYAAEIRSATETGRQPAQSLFVTLMARSSGRDKVGQTVESTLPYIKAAVPCVVVFRALGFVADRDILEHIVYDFGDEQMIEMLKPSLEEAFVVQLQNVALDFIGTRGPTTGATKPERIKYAKELLQKDMLPHVSVEEFCETKKAYFFGYMVHRLLLAALGRRECDDRDHYGNKRMDLAGALLAGLFRILFAKMTKEVQRSIQMAIDKGKDFNLGYSLNPIIITNGLRYSLATGNWGDQKKAHTSRAGVSQVLNRLTYAASLSHLRRLNTPIGRDGKLAKPRQLHNTHWGMVCPAETPEGQACGLVKNLSLMAYITVGSASSPLIEFLAEYNTESLEETSASSIPNATKVFVNGNWVGVHTNPDELVETLRALRREGGVSDGVSVVRDIKERELRLLTDSGRVCRPLFIVDFETQELKIGKKYVTKLTDTRLEQNRCRLDGIELPEDHKPYTWQSLIEDGVIEYIDCSEEETLMIMMQIEDLGRNDLFCNTYTHCEIHPAMILGVCASIVPFPDHNQSPRNTYQSAMGKQAMGVYISNFHVRMDTMAHIMFYPQKPLAATRSMEFLRFRELPAGINAIVGISTYTGYNQEDSLVLNKSSIDRGFMRSIYYRSHRDEEKTKGLDCEETFERPDKMTCRGMRAANYDNLDHDGFLAPGTRIGGGEVIIGKTTPIVQDDSLASIQRHTKRDSSTFMKKTEVGVIDSVMVTINQEGNTFTKVRVRNIRVPNIGDKFASRHGQKGTCGIQYRAEDMIFSGEGITPDIIVNPHAIPSRMTVGHMIECLLSKVASIKGEEGDATPFHDELTVHRISAFLEQYNYHPKGNEVMYCGHTGRKINVQVYLGPTYYQRLKHMVGDKIHSRARGPVANLTRQPMEGRSREGGLRFGEMERDCMISHGAALFLKERMMYQSDAYRVHVCNICGLFAIADLAKNRMECRGCKNHTEVSQIEIPYACKLMFQELMSMSIAPRLMVLQPGQTTRKPLGKFQPPEWLKTATSGRS</sequence>
<dbReference type="Gene3D" id="3.90.1070.20">
    <property type="match status" value="1"/>
</dbReference>
<dbReference type="CDD" id="cd00653">
    <property type="entry name" value="RNA_pol_B_RPB2"/>
    <property type="match status" value="1"/>
</dbReference>
<dbReference type="OrthoDB" id="10248617at2759"/>
<dbReference type="InterPro" id="IPR007121">
    <property type="entry name" value="RNA_pol_bsu_CS"/>
</dbReference>
<dbReference type="InterPro" id="IPR007644">
    <property type="entry name" value="RNA_pol_bsu_protrusion"/>
</dbReference>
<proteinExistence type="inferred from homology"/>
<dbReference type="Gene3D" id="2.40.270.10">
    <property type="entry name" value="DNA-directed RNA polymerase, subunit 2, domain 6"/>
    <property type="match status" value="1"/>
</dbReference>
<evidence type="ECO:0000259" key="17">
    <source>
        <dbReference type="Pfam" id="PF04561"/>
    </source>
</evidence>
<evidence type="ECO:0000256" key="8">
    <source>
        <dbReference type="ARBA" id="ARBA00022833"/>
    </source>
</evidence>
<name>A0A0L0FUC3_9EUKA</name>
<evidence type="ECO:0000313" key="22">
    <source>
        <dbReference type="EMBL" id="KNC80151.1"/>
    </source>
</evidence>
<comment type="similarity">
    <text evidence="2 12">Belongs to the RNA polymerase beta chain family.</text>
</comment>
<reference evidence="22 23" key="1">
    <citation type="submission" date="2011-02" db="EMBL/GenBank/DDBJ databases">
        <title>The Genome Sequence of Sphaeroforma arctica JP610.</title>
        <authorList>
            <consortium name="The Broad Institute Genome Sequencing Platform"/>
            <person name="Russ C."/>
            <person name="Cuomo C."/>
            <person name="Young S.K."/>
            <person name="Zeng Q."/>
            <person name="Gargeya S."/>
            <person name="Alvarado L."/>
            <person name="Berlin A."/>
            <person name="Chapman S.B."/>
            <person name="Chen Z."/>
            <person name="Freedman E."/>
            <person name="Gellesch M."/>
            <person name="Goldberg J."/>
            <person name="Griggs A."/>
            <person name="Gujja S."/>
            <person name="Heilman E."/>
            <person name="Heiman D."/>
            <person name="Howarth C."/>
            <person name="Mehta T."/>
            <person name="Neiman D."/>
            <person name="Pearson M."/>
            <person name="Roberts A."/>
            <person name="Saif S."/>
            <person name="Shea T."/>
            <person name="Shenoy N."/>
            <person name="Sisk P."/>
            <person name="Stolte C."/>
            <person name="Sykes S."/>
            <person name="White J."/>
            <person name="Yandava C."/>
            <person name="Burger G."/>
            <person name="Gray M.W."/>
            <person name="Holland P.W.H."/>
            <person name="King N."/>
            <person name="Lang F.B.F."/>
            <person name="Roger A.J."/>
            <person name="Ruiz-Trillo I."/>
            <person name="Haas B."/>
            <person name="Nusbaum C."/>
            <person name="Birren B."/>
        </authorList>
    </citation>
    <scope>NUCLEOTIDE SEQUENCE [LARGE SCALE GENOMIC DNA]</scope>
    <source>
        <strain evidence="22 23">JP610</strain>
    </source>
</reference>
<keyword evidence="5 13" id="KW-0548">Nucleotidyltransferase</keyword>
<dbReference type="Pfam" id="PF00562">
    <property type="entry name" value="RNA_pol_Rpb2_6"/>
    <property type="match status" value="1"/>
</dbReference>
<dbReference type="Gene3D" id="3.90.1110.10">
    <property type="entry name" value="RNA polymerase Rpb2, domain 2"/>
    <property type="match status" value="1"/>
</dbReference>
<keyword evidence="9" id="KW-0460">Magnesium</keyword>
<evidence type="ECO:0000256" key="3">
    <source>
        <dbReference type="ARBA" id="ARBA00022478"/>
    </source>
</evidence>
<dbReference type="STRING" id="667725.A0A0L0FUC3"/>
<feature type="domain" description="DNA-directed RNA polymerase subunit 2 hybrid-binding" evidence="15">
    <location>
        <begin position="567"/>
        <end position="938"/>
    </location>
</feature>
<dbReference type="Pfam" id="PF04566">
    <property type="entry name" value="RNA_pol_Rpb2_4"/>
    <property type="match status" value="1"/>
</dbReference>
<dbReference type="FunFam" id="3.90.1070.20:FF:000002">
    <property type="entry name" value="DNA-directed RNA polymerase subunit beta"/>
    <property type="match status" value="1"/>
</dbReference>
<evidence type="ECO:0000259" key="18">
    <source>
        <dbReference type="Pfam" id="PF04563"/>
    </source>
</evidence>
<dbReference type="Pfam" id="PF04567">
    <property type="entry name" value="RNA_pol_Rpb2_5"/>
    <property type="match status" value="1"/>
</dbReference>
<dbReference type="InterPro" id="IPR007646">
    <property type="entry name" value="RNA_pol_Rpb2_4"/>
</dbReference>
<keyword evidence="23" id="KW-1185">Reference proteome</keyword>
<dbReference type="FunFam" id="3.90.1110.10:FF:000002">
    <property type="entry name" value="DNA-directed RNA polymerase subunit beta"/>
    <property type="match status" value="1"/>
</dbReference>
<dbReference type="InterPro" id="IPR014724">
    <property type="entry name" value="RNA_pol_RPB2_OB-fold"/>
</dbReference>
<feature type="domain" description="RNA polymerase Rpb2" evidence="21">
    <location>
        <begin position="514"/>
        <end position="560"/>
    </location>
</feature>
<comment type="subcellular location">
    <subcellularLocation>
        <location evidence="1">Nucleus</location>
    </subcellularLocation>
</comment>
<evidence type="ECO:0000256" key="5">
    <source>
        <dbReference type="ARBA" id="ARBA00022695"/>
    </source>
</evidence>
<feature type="domain" description="RNA polymerase Rpb2" evidence="20">
    <location>
        <begin position="411"/>
        <end position="472"/>
    </location>
</feature>
<dbReference type="GO" id="GO:0006351">
    <property type="term" value="P:DNA-templated transcription"/>
    <property type="evidence" value="ECO:0007669"/>
    <property type="project" value="InterPro"/>
</dbReference>
<evidence type="ECO:0000256" key="14">
    <source>
        <dbReference type="SAM" id="MobiDB-lite"/>
    </source>
</evidence>
<dbReference type="SUPFAM" id="SSF64484">
    <property type="entry name" value="beta and beta-prime subunits of DNA dependent RNA-polymerase"/>
    <property type="match status" value="1"/>
</dbReference>
<keyword evidence="4 13" id="KW-0808">Transferase</keyword>
<keyword evidence="10 13" id="KW-0804">Transcription</keyword>
<evidence type="ECO:0000256" key="6">
    <source>
        <dbReference type="ARBA" id="ARBA00022723"/>
    </source>
</evidence>
<protein>
    <recommendedName>
        <fullName evidence="13">DNA-directed RNA polymerase subunit beta</fullName>
        <ecNumber evidence="13">2.7.7.6</ecNumber>
    </recommendedName>
</protein>
<evidence type="ECO:0000256" key="11">
    <source>
        <dbReference type="ARBA" id="ARBA00023242"/>
    </source>
</evidence>
<keyword evidence="8" id="KW-0862">Zinc</keyword>
<dbReference type="GO" id="GO:0008270">
    <property type="term" value="F:zinc ion binding"/>
    <property type="evidence" value="ECO:0007669"/>
    <property type="project" value="UniProtKB-KW"/>
</dbReference>
<dbReference type="InterPro" id="IPR037034">
    <property type="entry name" value="RNA_pol_Rpb2_2_sf"/>
</dbReference>
<dbReference type="Pfam" id="PF04565">
    <property type="entry name" value="RNA_pol_Rpb2_3"/>
    <property type="match status" value="1"/>
</dbReference>
<feature type="domain" description="RNA polymerase Rpb2" evidence="16">
    <location>
        <begin position="940"/>
        <end position="1030"/>
    </location>
</feature>
<dbReference type="GeneID" id="25907982"/>
<dbReference type="Pfam" id="PF04563">
    <property type="entry name" value="RNA_pol_Rpb2_1"/>
    <property type="match status" value="1"/>
</dbReference>